<dbReference type="SUPFAM" id="SSF57850">
    <property type="entry name" value="RING/U-box"/>
    <property type="match status" value="1"/>
</dbReference>
<dbReference type="GO" id="GO:0034247">
    <property type="term" value="P:snoRNA splicing"/>
    <property type="evidence" value="ECO:0007669"/>
    <property type="project" value="TreeGrafter"/>
</dbReference>
<dbReference type="GO" id="GO:0008270">
    <property type="term" value="F:zinc ion binding"/>
    <property type="evidence" value="ECO:0007669"/>
    <property type="project" value="UniProtKB-KW"/>
</dbReference>
<dbReference type="PANTHER" id="PTHR12930">
    <property type="entry name" value="ZINC FINGER PROTEIN 183"/>
    <property type="match status" value="1"/>
</dbReference>
<dbReference type="AlphaFoldDB" id="A0A2N3NEU2"/>
<evidence type="ECO:0000313" key="12">
    <source>
        <dbReference type="EMBL" id="PKS10954.1"/>
    </source>
</evidence>
<evidence type="ECO:0000313" key="13">
    <source>
        <dbReference type="Proteomes" id="UP000233524"/>
    </source>
</evidence>
<dbReference type="PANTHER" id="PTHR12930:SF0">
    <property type="entry name" value="RING FINGER PROTEIN 113B"/>
    <property type="match status" value="1"/>
</dbReference>
<dbReference type="PROSITE" id="PS50103">
    <property type="entry name" value="ZF_C3H1"/>
    <property type="match status" value="1"/>
</dbReference>
<dbReference type="Gene3D" id="4.10.1000.10">
    <property type="entry name" value="Zinc finger, CCCH-type"/>
    <property type="match status" value="1"/>
</dbReference>
<dbReference type="SMART" id="SM00184">
    <property type="entry name" value="RING"/>
    <property type="match status" value="1"/>
</dbReference>
<keyword evidence="6 7" id="KW-0862">Zinc</keyword>
<dbReference type="InterPro" id="IPR013083">
    <property type="entry name" value="Znf_RING/FYVE/PHD"/>
</dbReference>
<dbReference type="GO" id="GO:0003677">
    <property type="term" value="F:DNA binding"/>
    <property type="evidence" value="ECO:0007669"/>
    <property type="project" value="UniProtKB-UniRule"/>
</dbReference>
<keyword evidence="8" id="KW-0747">Spliceosome</keyword>
<keyword evidence="8" id="KW-0539">Nucleus</keyword>
<dbReference type="VEuPathDB" id="FungiDB:jhhlp_002713"/>
<evidence type="ECO:0000256" key="3">
    <source>
        <dbReference type="ARBA" id="ARBA00011524"/>
    </source>
</evidence>
<dbReference type="InterPro" id="IPR001841">
    <property type="entry name" value="Znf_RING"/>
</dbReference>
<dbReference type="Pfam" id="PF13920">
    <property type="entry name" value="zf-C3HC4_3"/>
    <property type="match status" value="1"/>
</dbReference>
<evidence type="ECO:0000256" key="7">
    <source>
        <dbReference type="PROSITE-ProRule" id="PRU00723"/>
    </source>
</evidence>
<protein>
    <recommendedName>
        <fullName evidence="8">Pre-mRNA-splicing factor CWC24</fullName>
    </recommendedName>
</protein>
<feature type="compositionally biased region" description="Acidic residues" evidence="9">
    <location>
        <begin position="71"/>
        <end position="80"/>
    </location>
</feature>
<dbReference type="InterPro" id="IPR000571">
    <property type="entry name" value="Znf_CCCH"/>
</dbReference>
<dbReference type="InterPro" id="IPR036855">
    <property type="entry name" value="Znf_CCCH_sf"/>
</dbReference>
<feature type="region of interest" description="Disordered" evidence="9">
    <location>
        <begin position="1"/>
        <end position="155"/>
    </location>
</feature>
<keyword evidence="13" id="KW-1185">Reference proteome</keyword>
<evidence type="ECO:0000256" key="1">
    <source>
        <dbReference type="ARBA" id="ARBA00003777"/>
    </source>
</evidence>
<dbReference type="FunFam" id="3.30.40.10:FF:000045">
    <property type="entry name" value="RING finger protein 113A"/>
    <property type="match status" value="1"/>
</dbReference>
<feature type="region of interest" description="Disordered" evidence="9">
    <location>
        <begin position="244"/>
        <end position="267"/>
    </location>
</feature>
<feature type="non-terminal residue" evidence="12">
    <location>
        <position position="1"/>
    </location>
</feature>
<evidence type="ECO:0000256" key="4">
    <source>
        <dbReference type="ARBA" id="ARBA00022723"/>
    </source>
</evidence>
<feature type="compositionally biased region" description="Low complexity" evidence="9">
    <location>
        <begin position="19"/>
        <end position="46"/>
    </location>
</feature>
<organism evidence="12 13">
    <name type="scientific">Lomentospora prolificans</name>
    <dbReference type="NCBI Taxonomy" id="41688"/>
    <lineage>
        <taxon>Eukaryota</taxon>
        <taxon>Fungi</taxon>
        <taxon>Dikarya</taxon>
        <taxon>Ascomycota</taxon>
        <taxon>Pezizomycotina</taxon>
        <taxon>Sordariomycetes</taxon>
        <taxon>Hypocreomycetidae</taxon>
        <taxon>Microascales</taxon>
        <taxon>Microascaceae</taxon>
        <taxon>Lomentospora</taxon>
    </lineage>
</organism>
<keyword evidence="5 7" id="KW-0863">Zinc-finger</keyword>
<dbReference type="Gene3D" id="3.30.40.10">
    <property type="entry name" value="Zinc/RING finger domain, C3HC4 (zinc finger)"/>
    <property type="match status" value="1"/>
</dbReference>
<dbReference type="GO" id="GO:0005684">
    <property type="term" value="C:U2-type spliceosomal complex"/>
    <property type="evidence" value="ECO:0007669"/>
    <property type="project" value="TreeGrafter"/>
</dbReference>
<evidence type="ECO:0000256" key="9">
    <source>
        <dbReference type="SAM" id="MobiDB-lite"/>
    </source>
</evidence>
<gene>
    <name evidence="12" type="ORF">jhhlp_002713</name>
</gene>
<dbReference type="EMBL" id="NLAX01000008">
    <property type="protein sequence ID" value="PKS10954.1"/>
    <property type="molecule type" value="Genomic_DNA"/>
</dbReference>
<evidence type="ECO:0000259" key="11">
    <source>
        <dbReference type="PROSITE" id="PS50103"/>
    </source>
</evidence>
<dbReference type="SMART" id="SM00356">
    <property type="entry name" value="ZnF_C3H1"/>
    <property type="match status" value="1"/>
</dbReference>
<comment type="subcellular location">
    <subcellularLocation>
        <location evidence="8">Nucleus</location>
    </subcellularLocation>
</comment>
<keyword evidence="8" id="KW-0507">mRNA processing</keyword>
<sequence>TTDVEKPQNEPLNTIPAKESPTMTESEAATAEPAPEAKTPAAPVVTFKKRRGKGESNIRKRPATPPPASDSEFESSSEDETGQRVKRRKKSAGVTASSRTNGVADSDLFASVATADRNKSLAASNDATKENTLEIGADAEKRSKSGEPAGPDGMYKGLANQTKFFQTNPNAPSRTVGPVKAPTNVRTVTVIDYAPDVCKDYKQTGFCGFGDNCKFLHSREDYKQGWQLDKEWETVTKGKQVGGTVVASADRTKTGDDEEDEDDDDPADDIPFACVICKQPYKSPVVTRCGHYFCESCALKRYRTNPNCAACGASTGGVFNVARKLKKTGA</sequence>
<dbReference type="SUPFAM" id="SSF90229">
    <property type="entry name" value="CCCH zinc finger"/>
    <property type="match status" value="1"/>
</dbReference>
<feature type="compositionally biased region" description="Basic and acidic residues" evidence="9">
    <location>
        <begin position="127"/>
        <end position="145"/>
    </location>
</feature>
<comment type="subunit">
    <text evidence="3 8">Associated with the spliceosome.</text>
</comment>
<proteinExistence type="inferred from homology"/>
<feature type="compositionally biased region" description="Acidic residues" evidence="9">
    <location>
        <begin position="256"/>
        <end position="267"/>
    </location>
</feature>
<keyword evidence="4 7" id="KW-0479">Metal-binding</keyword>
<dbReference type="Pfam" id="PF00642">
    <property type="entry name" value="zf-CCCH"/>
    <property type="match status" value="1"/>
</dbReference>
<feature type="domain" description="RING-type" evidence="10">
    <location>
        <begin position="274"/>
        <end position="311"/>
    </location>
</feature>
<keyword evidence="8" id="KW-0238">DNA-binding</keyword>
<feature type="compositionally biased region" description="Polar residues" evidence="9">
    <location>
        <begin position="94"/>
        <end position="103"/>
    </location>
</feature>
<dbReference type="GO" id="GO:0006397">
    <property type="term" value="P:mRNA processing"/>
    <property type="evidence" value="ECO:0007669"/>
    <property type="project" value="UniProtKB-KW"/>
</dbReference>
<evidence type="ECO:0000256" key="2">
    <source>
        <dbReference type="ARBA" id="ARBA00009161"/>
    </source>
</evidence>
<dbReference type="PROSITE" id="PS00518">
    <property type="entry name" value="ZF_RING_1"/>
    <property type="match status" value="1"/>
</dbReference>
<dbReference type="OrthoDB" id="25761at2759"/>
<feature type="zinc finger region" description="C3H1-type" evidence="7">
    <location>
        <begin position="192"/>
        <end position="220"/>
    </location>
</feature>
<dbReference type="STRING" id="41688.A0A2N3NEU2"/>
<dbReference type="PROSITE" id="PS50089">
    <property type="entry name" value="ZF_RING_2"/>
    <property type="match status" value="1"/>
</dbReference>
<keyword evidence="8" id="KW-0508">mRNA splicing</keyword>
<comment type="function">
    <text evidence="1 8">Involved in pre-mRNA splicing.</text>
</comment>
<evidence type="ECO:0000256" key="8">
    <source>
        <dbReference type="RuleBase" id="RU367110"/>
    </source>
</evidence>
<dbReference type="FunCoup" id="A0A2N3NEU2">
    <property type="interactions" value="284"/>
</dbReference>
<evidence type="ECO:0000256" key="5">
    <source>
        <dbReference type="ARBA" id="ARBA00022771"/>
    </source>
</evidence>
<evidence type="ECO:0000256" key="6">
    <source>
        <dbReference type="ARBA" id="ARBA00022833"/>
    </source>
</evidence>
<feature type="domain" description="C3H1-type" evidence="11">
    <location>
        <begin position="192"/>
        <end position="220"/>
    </location>
</feature>
<name>A0A2N3NEU2_9PEZI</name>
<comment type="caution">
    <text evidence="12">The sequence shown here is derived from an EMBL/GenBank/DDBJ whole genome shotgun (WGS) entry which is preliminary data.</text>
</comment>
<reference evidence="12 13" key="1">
    <citation type="journal article" date="2017" name="G3 (Bethesda)">
        <title>First Draft Genome Sequence of the Pathogenic Fungus Lomentospora prolificans (Formerly Scedosporium prolificans).</title>
        <authorList>
            <person name="Luo R."/>
            <person name="Zimin A."/>
            <person name="Workman R."/>
            <person name="Fan Y."/>
            <person name="Pertea G."/>
            <person name="Grossman N."/>
            <person name="Wear M.P."/>
            <person name="Jia B."/>
            <person name="Miller H."/>
            <person name="Casadevall A."/>
            <person name="Timp W."/>
            <person name="Zhang S.X."/>
            <person name="Salzberg S.L."/>
        </authorList>
    </citation>
    <scope>NUCLEOTIDE SEQUENCE [LARGE SCALE GENOMIC DNA]</scope>
    <source>
        <strain evidence="12 13">JHH-5317</strain>
    </source>
</reference>
<dbReference type="InterPro" id="IPR039971">
    <property type="entry name" value="CWC24-like"/>
</dbReference>
<dbReference type="InterPro" id="IPR017907">
    <property type="entry name" value="Znf_RING_CS"/>
</dbReference>
<accession>A0A2N3NEU2</accession>
<dbReference type="InParanoid" id="A0A2N3NEU2"/>
<evidence type="ECO:0000259" key="10">
    <source>
        <dbReference type="PROSITE" id="PS50089"/>
    </source>
</evidence>
<dbReference type="CDD" id="cd16539">
    <property type="entry name" value="RING-HC_RNF113A_B"/>
    <property type="match status" value="1"/>
</dbReference>
<comment type="similarity">
    <text evidence="2 8">Belongs to the CWC24 family.</text>
</comment>
<dbReference type="Proteomes" id="UP000233524">
    <property type="component" value="Unassembled WGS sequence"/>
</dbReference>